<proteinExistence type="predicted"/>
<dbReference type="RefSeq" id="WP_361704482.1">
    <property type="nucleotide sequence ID" value="NZ_JBEZVE010000012.1"/>
</dbReference>
<name>A0ABV2ZLE5_9ACTN</name>
<reference evidence="1 2" key="1">
    <citation type="submission" date="2024-06" db="EMBL/GenBank/DDBJ databases">
        <title>The Natural Products Discovery Center: Release of the First 8490 Sequenced Strains for Exploring Actinobacteria Biosynthetic Diversity.</title>
        <authorList>
            <person name="Kalkreuter E."/>
            <person name="Kautsar S.A."/>
            <person name="Yang D."/>
            <person name="Bader C.D."/>
            <person name="Teijaro C.N."/>
            <person name="Fluegel L."/>
            <person name="Davis C.M."/>
            <person name="Simpson J.R."/>
            <person name="Lauterbach L."/>
            <person name="Steele A.D."/>
            <person name="Gui C."/>
            <person name="Meng S."/>
            <person name="Li G."/>
            <person name="Viehrig K."/>
            <person name="Ye F."/>
            <person name="Su P."/>
            <person name="Kiefer A.F."/>
            <person name="Nichols A."/>
            <person name="Cepeda A.J."/>
            <person name="Yan W."/>
            <person name="Fan B."/>
            <person name="Jiang Y."/>
            <person name="Adhikari A."/>
            <person name="Zheng C.-J."/>
            <person name="Schuster L."/>
            <person name="Cowan T.M."/>
            <person name="Smanski M.J."/>
            <person name="Chevrette M.G."/>
            <person name="De Carvalho L.P.S."/>
            <person name="Shen B."/>
        </authorList>
    </citation>
    <scope>NUCLEOTIDE SEQUENCE [LARGE SCALE GENOMIC DNA]</scope>
    <source>
        <strain evidence="1 2">NPDC033843</strain>
    </source>
</reference>
<dbReference type="EMBL" id="JBEZVE010000012">
    <property type="protein sequence ID" value="MEU3783372.1"/>
    <property type="molecule type" value="Genomic_DNA"/>
</dbReference>
<organism evidence="1 2">
    <name type="scientific">Streptomyces sp. 900129855</name>
    <dbReference type="NCBI Taxonomy" id="3155129"/>
    <lineage>
        <taxon>Bacteria</taxon>
        <taxon>Bacillati</taxon>
        <taxon>Actinomycetota</taxon>
        <taxon>Actinomycetes</taxon>
        <taxon>Kitasatosporales</taxon>
        <taxon>Streptomycetaceae</taxon>
        <taxon>Streptomyces</taxon>
    </lineage>
</organism>
<dbReference type="Proteomes" id="UP001550739">
    <property type="component" value="Unassembled WGS sequence"/>
</dbReference>
<gene>
    <name evidence="1" type="ORF">AB0E89_22965</name>
</gene>
<evidence type="ECO:0000313" key="1">
    <source>
        <dbReference type="EMBL" id="MEU3783372.1"/>
    </source>
</evidence>
<evidence type="ECO:0000313" key="2">
    <source>
        <dbReference type="Proteomes" id="UP001550739"/>
    </source>
</evidence>
<sequence length="249" mass="24912">MVGVDEDACHQVADAGWGVVFAAPFLVGLVAEAGEQGAEDVSGGAVVGVVLGGEVEQAVIDRGVDDGLDGAQLVLGGVFLDPVVQGAGDFDEVGADHPLHAPDFAEELRELGWFEGEQPVGDEGFAEEGEGGDGAEGDVHAASAVVAEPGGDHVLGDLAGEPVRVGDEAAPPARRCGGSGARIRFGGFHLALLGAFGELLLDFAEEVVLDHGGYRPLCVASGAGAGGALGGVGTEPVLRVVLARSMTSR</sequence>
<protein>
    <submittedName>
        <fullName evidence="1">Uncharacterized protein</fullName>
    </submittedName>
</protein>
<comment type="caution">
    <text evidence="1">The sequence shown here is derived from an EMBL/GenBank/DDBJ whole genome shotgun (WGS) entry which is preliminary data.</text>
</comment>
<keyword evidence="2" id="KW-1185">Reference proteome</keyword>
<accession>A0ABV2ZLE5</accession>